<proteinExistence type="predicted"/>
<name>J9DK09_EDHAE</name>
<comment type="caution">
    <text evidence="1">The sequence shown here is derived from an EMBL/GenBank/DDBJ whole genome shotgun (WGS) entry which is preliminary data.</text>
</comment>
<evidence type="ECO:0000313" key="1">
    <source>
        <dbReference type="EMBL" id="EJW01692.1"/>
    </source>
</evidence>
<dbReference type="InParanoid" id="J9DK09"/>
<evidence type="ECO:0000313" key="2">
    <source>
        <dbReference type="Proteomes" id="UP000003163"/>
    </source>
</evidence>
<protein>
    <submittedName>
        <fullName evidence="1">Uncharacterized protein</fullName>
    </submittedName>
</protein>
<dbReference type="EMBL" id="AFBI03000121">
    <property type="protein sequence ID" value="EJW01692.1"/>
    <property type="molecule type" value="Genomic_DNA"/>
</dbReference>
<dbReference type="AlphaFoldDB" id="J9DK09"/>
<dbReference type="Proteomes" id="UP000003163">
    <property type="component" value="Unassembled WGS sequence"/>
</dbReference>
<dbReference type="HOGENOM" id="CLU_1875404_0_0_1"/>
<dbReference type="VEuPathDB" id="MicrosporidiaDB:EDEG_03772"/>
<sequence length="136" mass="15695">MKNCHYNITQNPLLGSVDISGRQTHKNNFFSSDSGKSKCKINYLDSTHKTDNSSYELLQENSSYTNKTEEEPILENLISALFDKFYCNPNITPTLLDNLLTKMRRSIQTTNITQIITVISLFKQIQKKKKYTKTAY</sequence>
<accession>J9DK09</accession>
<reference evidence="1 2" key="1">
    <citation type="submission" date="2011-08" db="EMBL/GenBank/DDBJ databases">
        <authorList>
            <person name="Liu Z.J."/>
            <person name="Shi F.L."/>
            <person name="Lu J.Q."/>
            <person name="Li M."/>
            <person name="Wang Z.L."/>
        </authorList>
    </citation>
    <scope>NUCLEOTIDE SEQUENCE [LARGE SCALE GENOMIC DNA]</scope>
    <source>
        <strain evidence="1 2">USNM 41457</strain>
    </source>
</reference>
<organism evidence="1 2">
    <name type="scientific">Edhazardia aedis (strain USNM 41457)</name>
    <name type="common">Microsporidian parasite</name>
    <dbReference type="NCBI Taxonomy" id="1003232"/>
    <lineage>
        <taxon>Eukaryota</taxon>
        <taxon>Fungi</taxon>
        <taxon>Fungi incertae sedis</taxon>
        <taxon>Microsporidia</taxon>
        <taxon>Edhazardia</taxon>
    </lineage>
</organism>
<keyword evidence="2" id="KW-1185">Reference proteome</keyword>
<reference evidence="2" key="2">
    <citation type="submission" date="2015-07" db="EMBL/GenBank/DDBJ databases">
        <title>Contrasting host-pathogen interactions and genome evolution in two generalist and specialist microsporidian pathogens of mosquitoes.</title>
        <authorList>
            <consortium name="The Broad Institute Genomics Platform"/>
            <consortium name="The Broad Institute Genome Sequencing Center for Infectious Disease"/>
            <person name="Cuomo C.A."/>
            <person name="Sanscrainte N.D."/>
            <person name="Goldberg J.M."/>
            <person name="Heiman D."/>
            <person name="Young S."/>
            <person name="Zeng Q."/>
            <person name="Becnel J.J."/>
            <person name="Birren B.W."/>
        </authorList>
    </citation>
    <scope>NUCLEOTIDE SEQUENCE [LARGE SCALE GENOMIC DNA]</scope>
    <source>
        <strain evidence="2">USNM 41457</strain>
    </source>
</reference>
<gene>
    <name evidence="1" type="ORF">EDEG_03772</name>
</gene>